<protein>
    <submittedName>
        <fullName evidence="2">Uncharacterized protein</fullName>
    </submittedName>
</protein>
<keyword evidence="1" id="KW-1133">Transmembrane helix</keyword>
<evidence type="ECO:0000313" key="3">
    <source>
        <dbReference type="Proteomes" id="UP000176740"/>
    </source>
</evidence>
<dbReference type="EMBL" id="MFBO01000036">
    <property type="protein sequence ID" value="OGD97171.1"/>
    <property type="molecule type" value="Genomic_DNA"/>
</dbReference>
<comment type="caution">
    <text evidence="2">The sequence shown here is derived from an EMBL/GenBank/DDBJ whole genome shotgun (WGS) entry which is preliminary data.</text>
</comment>
<sequence>MEEKLEKPRSIKVLQWAYRLLGFFFGVILSLGLANLVISFLNSNYSSEPLTDAISLFILLSLALLCFYFSRETIHDGNKKIIQNLYAIAVIIVGTIAYSIILILVLWRSGKDDQGLGGLGILVLLVFLWVISAILILIGTIFHFILKRKLKHLSP</sequence>
<keyword evidence="1" id="KW-0812">Transmembrane</keyword>
<feature type="transmembrane region" description="Helical" evidence="1">
    <location>
        <begin position="53"/>
        <end position="70"/>
    </location>
</feature>
<dbReference type="AlphaFoldDB" id="A0A1F5GZ85"/>
<gene>
    <name evidence="2" type="ORF">A3A49_02170</name>
</gene>
<reference evidence="2 3" key="1">
    <citation type="journal article" date="2016" name="Nat. Commun.">
        <title>Thousands of microbial genomes shed light on interconnected biogeochemical processes in an aquifer system.</title>
        <authorList>
            <person name="Anantharaman K."/>
            <person name="Brown C.T."/>
            <person name="Hug L.A."/>
            <person name="Sharon I."/>
            <person name="Castelle C.J."/>
            <person name="Probst A.J."/>
            <person name="Thomas B.C."/>
            <person name="Singh A."/>
            <person name="Wilkins M.J."/>
            <person name="Karaoz U."/>
            <person name="Brodie E.L."/>
            <person name="Williams K.H."/>
            <person name="Hubbard S.S."/>
            <person name="Banfield J.F."/>
        </authorList>
    </citation>
    <scope>NUCLEOTIDE SEQUENCE [LARGE SCALE GENOMIC DNA]</scope>
</reference>
<name>A0A1F5GZ85_9BACT</name>
<feature type="transmembrane region" description="Helical" evidence="1">
    <location>
        <begin position="82"/>
        <end position="107"/>
    </location>
</feature>
<dbReference type="Proteomes" id="UP000176740">
    <property type="component" value="Unassembled WGS sequence"/>
</dbReference>
<evidence type="ECO:0000256" key="1">
    <source>
        <dbReference type="SAM" id="Phobius"/>
    </source>
</evidence>
<feature type="transmembrane region" description="Helical" evidence="1">
    <location>
        <begin position="20"/>
        <end position="41"/>
    </location>
</feature>
<feature type="transmembrane region" description="Helical" evidence="1">
    <location>
        <begin position="119"/>
        <end position="146"/>
    </location>
</feature>
<proteinExistence type="predicted"/>
<organism evidence="2 3">
    <name type="scientific">Candidatus Curtissbacteria bacterium RIFCSPLOWO2_01_FULL_38_11b</name>
    <dbReference type="NCBI Taxonomy" id="1797725"/>
    <lineage>
        <taxon>Bacteria</taxon>
        <taxon>Candidatus Curtissiibacteriota</taxon>
    </lineage>
</organism>
<accession>A0A1F5GZ85</accession>
<evidence type="ECO:0000313" key="2">
    <source>
        <dbReference type="EMBL" id="OGD97171.1"/>
    </source>
</evidence>
<keyword evidence="1" id="KW-0472">Membrane</keyword>